<evidence type="ECO:0008006" key="3">
    <source>
        <dbReference type="Google" id="ProtNLM"/>
    </source>
</evidence>
<name>A0A521FDC1_9BACT</name>
<evidence type="ECO:0000313" key="2">
    <source>
        <dbReference type="Proteomes" id="UP000317557"/>
    </source>
</evidence>
<sequence>MFESCGVPDPEPTYDYQTEILEVNVTPDTVVVGDTVLFHCVIEDSLDPSFKFNWISIPEEDLIPVNGKVNGPKVKWQAEPYAGSPGENVRVRFTVIVDNGDESKDQPTETFYFYIQH</sequence>
<evidence type="ECO:0000313" key="1">
    <source>
        <dbReference type="EMBL" id="SMO94182.1"/>
    </source>
</evidence>
<organism evidence="1 2">
    <name type="scientific">Gracilimonas mengyeensis</name>
    <dbReference type="NCBI Taxonomy" id="1302730"/>
    <lineage>
        <taxon>Bacteria</taxon>
        <taxon>Pseudomonadati</taxon>
        <taxon>Balneolota</taxon>
        <taxon>Balneolia</taxon>
        <taxon>Balneolales</taxon>
        <taxon>Balneolaceae</taxon>
        <taxon>Gracilimonas</taxon>
    </lineage>
</organism>
<dbReference type="Proteomes" id="UP000317557">
    <property type="component" value="Unassembled WGS sequence"/>
</dbReference>
<keyword evidence="2" id="KW-1185">Reference proteome</keyword>
<reference evidence="1 2" key="1">
    <citation type="submission" date="2017-05" db="EMBL/GenBank/DDBJ databases">
        <authorList>
            <person name="Varghese N."/>
            <person name="Submissions S."/>
        </authorList>
    </citation>
    <scope>NUCLEOTIDE SEQUENCE [LARGE SCALE GENOMIC DNA]</scope>
    <source>
        <strain evidence="1 2">DSM 21985</strain>
    </source>
</reference>
<dbReference type="RefSeq" id="WP_185957349.1">
    <property type="nucleotide sequence ID" value="NZ_FXTP01000017.1"/>
</dbReference>
<gene>
    <name evidence="1" type="ORF">SAMN06265219_11763</name>
</gene>
<proteinExistence type="predicted"/>
<dbReference type="AlphaFoldDB" id="A0A521FDC1"/>
<dbReference type="EMBL" id="FXTP01000017">
    <property type="protein sequence ID" value="SMO94182.1"/>
    <property type="molecule type" value="Genomic_DNA"/>
</dbReference>
<protein>
    <recommendedName>
        <fullName evidence="3">Ig-like domain-containing protein</fullName>
    </recommendedName>
</protein>
<accession>A0A521FDC1</accession>